<name>A0A670IK73_PODMU</name>
<comment type="function">
    <text evidence="8">Component of the transcription factor SL1/TIF-IB complex, which is involved in the assembly of the PIC (preinitiation complex) during RNA polymerase I-dependent transcription. The rate of PIC formation probably is primarily dependent on the rate of association of SL1/TIF-IB with the rDNA promoter. SL1/TIF-IB is involved in stabilization of nucleolar transcription factor 1/UBTF on rDNA. Formation of SL1/TIF-IB excludes the association of TBP with TFIID subunits.</text>
</comment>
<dbReference type="InterPro" id="IPR027976">
    <property type="entry name" value="TAF1D"/>
</dbReference>
<evidence type="ECO:0000256" key="8">
    <source>
        <dbReference type="ARBA" id="ARBA00025110"/>
    </source>
</evidence>
<reference evidence="13 14" key="1">
    <citation type="journal article" date="2019" name="Proc. Natl. Acad. Sci. U.S.A.">
        <title>Regulatory changes in pterin and carotenoid genes underlie balanced color polymorphisms in the wall lizard.</title>
        <authorList>
            <person name="Andrade P."/>
            <person name="Pinho C."/>
            <person name="Perez I de Lanuza G."/>
            <person name="Afonso S."/>
            <person name="Brejcha J."/>
            <person name="Rubin C.J."/>
            <person name="Wallerman O."/>
            <person name="Pereira P."/>
            <person name="Sabatino S.J."/>
            <person name="Bellati A."/>
            <person name="Pellitteri-Rosa D."/>
            <person name="Bosakova Z."/>
            <person name="Bunikis I."/>
            <person name="Carretero M.A."/>
            <person name="Feiner N."/>
            <person name="Marsik P."/>
            <person name="Pauperio F."/>
            <person name="Salvi D."/>
            <person name="Soler L."/>
            <person name="While G.M."/>
            <person name="Uller T."/>
            <person name="Font E."/>
            <person name="Andersson L."/>
            <person name="Carneiro M."/>
        </authorList>
    </citation>
    <scope>NUCLEOTIDE SEQUENCE</scope>
</reference>
<evidence type="ECO:0000256" key="9">
    <source>
        <dbReference type="ARBA" id="ARBA00025940"/>
    </source>
</evidence>
<feature type="region of interest" description="Disordered" evidence="12">
    <location>
        <begin position="176"/>
        <end position="197"/>
    </location>
</feature>
<proteinExistence type="predicted"/>
<comment type="subunit">
    <text evidence="9">Component of the transcription factor SL1/TIF-IB complex, composed of TBP and at least TAF1A, TAF1B, TAF1C and TAF1D. Interacts with UBTF.</text>
</comment>
<dbReference type="KEGG" id="pmua:114595627"/>
<evidence type="ECO:0000313" key="13">
    <source>
        <dbReference type="Ensembl" id="ENSPMRP00000012438.1"/>
    </source>
</evidence>
<dbReference type="Ensembl" id="ENSPMRT00000013282.1">
    <property type="protein sequence ID" value="ENSPMRP00000012438.1"/>
    <property type="gene ID" value="ENSPMRG00000008316.1"/>
</dbReference>
<reference evidence="13" key="2">
    <citation type="submission" date="2025-08" db="UniProtKB">
        <authorList>
            <consortium name="Ensembl"/>
        </authorList>
    </citation>
    <scope>IDENTIFICATION</scope>
</reference>
<dbReference type="RefSeq" id="XP_028581896.1">
    <property type="nucleotide sequence ID" value="XM_028726063.1"/>
</dbReference>
<reference evidence="13" key="3">
    <citation type="submission" date="2025-09" db="UniProtKB">
        <authorList>
            <consortium name="Ensembl"/>
        </authorList>
    </citation>
    <scope>IDENTIFICATION</scope>
</reference>
<feature type="compositionally biased region" description="Basic residues" evidence="12">
    <location>
        <begin position="55"/>
        <end position="71"/>
    </location>
</feature>
<keyword evidence="4" id="KW-0805">Transcription regulation</keyword>
<sequence>MKAMLPASLVGQSPESPSGNKTQNGSLKPKLPKPKLDLRALFDYFRRKQHLKRRKWRPSARKKKVAKKKTAKCKERETCERRQQPRVPGKKRKKKLTEKVVNFPFVERLYGVKRIPFRMVCLYEQAALNGYFRYIETLKLEKLMEKSLTQLNAVDDLENESLESRKYKYVDEDEPLSPIVETNGDDQTESSADKEEIGAKIVESSCFILSSEIPKKTCKRKSNTTSN</sequence>
<feature type="region of interest" description="Disordered" evidence="12">
    <location>
        <begin position="55"/>
        <end position="93"/>
    </location>
</feature>
<dbReference type="GO" id="GO:0005668">
    <property type="term" value="C:RNA polymerase transcription factor SL1 complex"/>
    <property type="evidence" value="ECO:0007669"/>
    <property type="project" value="InterPro"/>
</dbReference>
<keyword evidence="3" id="KW-0597">Phosphoprotein</keyword>
<evidence type="ECO:0000256" key="7">
    <source>
        <dbReference type="ARBA" id="ARBA00023242"/>
    </source>
</evidence>
<keyword evidence="6" id="KW-0804">Transcription</keyword>
<dbReference type="PANTHER" id="PTHR14562">
    <property type="entry name" value="TATA BOX-BINDING PROTEIN ASSOCIATED FACTOR RNA POLYMERASE I SUBUNIT D"/>
    <property type="match status" value="1"/>
</dbReference>
<dbReference type="Pfam" id="PF15333">
    <property type="entry name" value="TAF1D"/>
    <property type="match status" value="1"/>
</dbReference>
<feature type="region of interest" description="Disordered" evidence="12">
    <location>
        <begin position="1"/>
        <end position="34"/>
    </location>
</feature>
<evidence type="ECO:0000256" key="4">
    <source>
        <dbReference type="ARBA" id="ARBA00023015"/>
    </source>
</evidence>
<dbReference type="RefSeq" id="XP_028581899.1">
    <property type="nucleotide sequence ID" value="XM_028726066.1"/>
</dbReference>
<dbReference type="RefSeq" id="XP_028581897.1">
    <property type="nucleotide sequence ID" value="XM_028726064.1"/>
</dbReference>
<evidence type="ECO:0000256" key="1">
    <source>
        <dbReference type="ARBA" id="ARBA00004123"/>
    </source>
</evidence>
<keyword evidence="5" id="KW-0238">DNA-binding</keyword>
<evidence type="ECO:0000256" key="2">
    <source>
        <dbReference type="ARBA" id="ARBA00018992"/>
    </source>
</evidence>
<keyword evidence="7" id="KW-0539">Nucleus</keyword>
<comment type="subcellular location">
    <subcellularLocation>
        <location evidence="1">Nucleus</location>
    </subcellularLocation>
</comment>
<dbReference type="OrthoDB" id="9950926at2759"/>
<feature type="compositionally biased region" description="Basic and acidic residues" evidence="12">
    <location>
        <begin position="72"/>
        <end position="83"/>
    </location>
</feature>
<evidence type="ECO:0000256" key="5">
    <source>
        <dbReference type="ARBA" id="ARBA00023125"/>
    </source>
</evidence>
<evidence type="ECO:0000256" key="6">
    <source>
        <dbReference type="ARBA" id="ARBA00023163"/>
    </source>
</evidence>
<protein>
    <recommendedName>
        <fullName evidence="2">TATA box-binding protein-associated factor RNA polymerase I subunit D</fullName>
    </recommendedName>
    <alternativeName>
        <fullName evidence="11">TATA box-binding protein-associated factor 1D</fullName>
    </alternativeName>
    <alternativeName>
        <fullName evidence="10">Transcription initiation factor SL1/TIF-IB subunit D</fullName>
    </alternativeName>
</protein>
<gene>
    <name evidence="13" type="primary">TAF1D</name>
</gene>
<evidence type="ECO:0000256" key="10">
    <source>
        <dbReference type="ARBA" id="ARBA00030353"/>
    </source>
</evidence>
<evidence type="ECO:0000256" key="3">
    <source>
        <dbReference type="ARBA" id="ARBA00022553"/>
    </source>
</evidence>
<dbReference type="GeneID" id="114595627"/>
<dbReference type="GO" id="GO:0005654">
    <property type="term" value="C:nucleoplasm"/>
    <property type="evidence" value="ECO:0007669"/>
    <property type="project" value="TreeGrafter"/>
</dbReference>
<evidence type="ECO:0000256" key="11">
    <source>
        <dbReference type="ARBA" id="ARBA00032499"/>
    </source>
</evidence>
<dbReference type="PANTHER" id="PTHR14562:SF3">
    <property type="entry name" value="TATA BOX-BINDING PROTEIN-ASSOCIATED FACTOR RNA POLYMERASE I SUBUNIT D"/>
    <property type="match status" value="1"/>
</dbReference>
<dbReference type="CTD" id="79101"/>
<organism evidence="13 14">
    <name type="scientific">Podarcis muralis</name>
    <name type="common">Wall lizard</name>
    <name type="synonym">Lacerta muralis</name>
    <dbReference type="NCBI Taxonomy" id="64176"/>
    <lineage>
        <taxon>Eukaryota</taxon>
        <taxon>Metazoa</taxon>
        <taxon>Chordata</taxon>
        <taxon>Craniata</taxon>
        <taxon>Vertebrata</taxon>
        <taxon>Euteleostomi</taxon>
        <taxon>Lepidosauria</taxon>
        <taxon>Squamata</taxon>
        <taxon>Bifurcata</taxon>
        <taxon>Unidentata</taxon>
        <taxon>Episquamata</taxon>
        <taxon>Laterata</taxon>
        <taxon>Lacertibaenia</taxon>
        <taxon>Lacertidae</taxon>
        <taxon>Podarcis</taxon>
    </lineage>
</organism>
<evidence type="ECO:0000256" key="12">
    <source>
        <dbReference type="SAM" id="MobiDB-lite"/>
    </source>
</evidence>
<dbReference type="AlphaFoldDB" id="A0A670IK73"/>
<keyword evidence="14" id="KW-1185">Reference proteome</keyword>
<dbReference type="GO" id="GO:0003677">
    <property type="term" value="F:DNA binding"/>
    <property type="evidence" value="ECO:0007669"/>
    <property type="project" value="UniProtKB-KW"/>
</dbReference>
<evidence type="ECO:0000313" key="14">
    <source>
        <dbReference type="Proteomes" id="UP000472272"/>
    </source>
</evidence>
<accession>A0A670IK73</accession>
<dbReference type="GeneTree" id="ENSGT00390000009061"/>
<feature type="compositionally biased region" description="Polar residues" evidence="12">
    <location>
        <begin position="10"/>
        <end position="26"/>
    </location>
</feature>
<dbReference type="Proteomes" id="UP000472272">
    <property type="component" value="Chromosome 4"/>
</dbReference>
<dbReference type="GO" id="GO:0006355">
    <property type="term" value="P:regulation of DNA-templated transcription"/>
    <property type="evidence" value="ECO:0007669"/>
    <property type="project" value="InterPro"/>
</dbReference>
<dbReference type="OMA" id="ESRKHKY"/>